<keyword evidence="2" id="KW-1185">Reference proteome</keyword>
<dbReference type="PANTHER" id="PTHR32305">
    <property type="match status" value="1"/>
</dbReference>
<dbReference type="InterPro" id="IPR022385">
    <property type="entry name" value="Rhs_assc_core"/>
</dbReference>
<reference evidence="1" key="1">
    <citation type="journal article" date="2022" name="Toxins">
        <title>Genomic Analysis of Sphingopyxis sp. USTB-05 for Biodegrading Cyanobacterial Hepatotoxins.</title>
        <authorList>
            <person name="Liu C."/>
            <person name="Xu Q."/>
            <person name="Zhao Z."/>
            <person name="Zhang H."/>
            <person name="Liu X."/>
            <person name="Yin C."/>
            <person name="Liu Y."/>
            <person name="Yan H."/>
        </authorList>
    </citation>
    <scope>NUCLEOTIDE SEQUENCE</scope>
    <source>
        <strain evidence="1">NBD5</strain>
    </source>
</reference>
<dbReference type="Proteomes" id="UP001056937">
    <property type="component" value="Chromosome 1"/>
</dbReference>
<accession>A0ABY4X7D6</accession>
<dbReference type="RefSeq" id="WP_252166626.1">
    <property type="nucleotide sequence ID" value="NZ_CP084930.1"/>
</dbReference>
<dbReference type="Gene3D" id="2.180.10.10">
    <property type="entry name" value="RHS repeat-associated core"/>
    <property type="match status" value="1"/>
</dbReference>
<dbReference type="EMBL" id="CP084930">
    <property type="protein sequence ID" value="USI72817.1"/>
    <property type="molecule type" value="Genomic_DNA"/>
</dbReference>
<proteinExistence type="predicted"/>
<evidence type="ECO:0000313" key="2">
    <source>
        <dbReference type="Proteomes" id="UP001056937"/>
    </source>
</evidence>
<gene>
    <name evidence="1" type="ORF">LHA26_16345</name>
</gene>
<evidence type="ECO:0000313" key="1">
    <source>
        <dbReference type="EMBL" id="USI72817.1"/>
    </source>
</evidence>
<protein>
    <recommendedName>
        <fullName evidence="3">RHS repeat-associated core domain-containing protein</fullName>
    </recommendedName>
</protein>
<dbReference type="InterPro" id="IPR050708">
    <property type="entry name" value="T6SS_VgrG/RHS"/>
</dbReference>
<dbReference type="PANTHER" id="PTHR32305:SF15">
    <property type="entry name" value="PROTEIN RHSA-RELATED"/>
    <property type="match status" value="1"/>
</dbReference>
<dbReference type="NCBIfam" id="TIGR03696">
    <property type="entry name" value="Rhs_assc_core"/>
    <property type="match status" value="1"/>
</dbReference>
<sequence>MLRRYVHGSDEDDPLVWYEGSGLGVRRFLHADHQGSIVAISTPAGALAINTYDEYGIPGLTSRGRFRHTGQAWIPELGLYHYKARAYSPTLGRFLQTDPIGIRISLIFMRMSQMIRSIRMIPRASRGNRSGMSLPERAKSLLALSAVL</sequence>
<evidence type="ECO:0008006" key="3">
    <source>
        <dbReference type="Google" id="ProtNLM"/>
    </source>
</evidence>
<name>A0ABY4X7D6_9SPHN</name>
<organism evidence="1 2">
    <name type="scientific">Sphingomonas morindae</name>
    <dbReference type="NCBI Taxonomy" id="1541170"/>
    <lineage>
        <taxon>Bacteria</taxon>
        <taxon>Pseudomonadati</taxon>
        <taxon>Pseudomonadota</taxon>
        <taxon>Alphaproteobacteria</taxon>
        <taxon>Sphingomonadales</taxon>
        <taxon>Sphingomonadaceae</taxon>
        <taxon>Sphingomonas</taxon>
    </lineage>
</organism>